<feature type="transmembrane region" description="Helical" evidence="9">
    <location>
        <begin position="83"/>
        <end position="108"/>
    </location>
</feature>
<feature type="transmembrane region" description="Helical" evidence="9">
    <location>
        <begin position="334"/>
        <end position="352"/>
    </location>
</feature>
<dbReference type="PANTHER" id="PTHR42770">
    <property type="entry name" value="AMINO ACID TRANSPORTER-RELATED"/>
    <property type="match status" value="1"/>
</dbReference>
<keyword evidence="7 9" id="KW-1133">Transmembrane helix</keyword>
<comment type="subcellular location">
    <subcellularLocation>
        <location evidence="1">Cell membrane</location>
        <topology evidence="1">Multi-pass membrane protein</topology>
    </subcellularLocation>
</comment>
<evidence type="ECO:0000313" key="10">
    <source>
        <dbReference type="EMBL" id="MFD1805415.1"/>
    </source>
</evidence>
<keyword evidence="3" id="KW-0813">Transport</keyword>
<evidence type="ECO:0000313" key="11">
    <source>
        <dbReference type="Proteomes" id="UP001597420"/>
    </source>
</evidence>
<dbReference type="Pfam" id="PF13520">
    <property type="entry name" value="AA_permease_2"/>
    <property type="match status" value="1"/>
</dbReference>
<keyword evidence="6" id="KW-0029">Amino-acid transport</keyword>
<feature type="transmembrane region" description="Helical" evidence="9">
    <location>
        <begin position="128"/>
        <end position="146"/>
    </location>
</feature>
<dbReference type="InterPro" id="IPR050367">
    <property type="entry name" value="APC_superfamily"/>
</dbReference>
<evidence type="ECO:0000256" key="7">
    <source>
        <dbReference type="ARBA" id="ARBA00022989"/>
    </source>
</evidence>
<keyword evidence="11" id="KW-1185">Reference proteome</keyword>
<feature type="transmembrane region" description="Helical" evidence="9">
    <location>
        <begin position="277"/>
        <end position="301"/>
    </location>
</feature>
<evidence type="ECO:0000256" key="8">
    <source>
        <dbReference type="ARBA" id="ARBA00023136"/>
    </source>
</evidence>
<feature type="transmembrane region" description="Helical" evidence="9">
    <location>
        <begin position="448"/>
        <end position="465"/>
    </location>
</feature>
<feature type="transmembrane region" description="Helical" evidence="9">
    <location>
        <begin position="390"/>
        <end position="407"/>
    </location>
</feature>
<proteinExistence type="inferred from homology"/>
<keyword evidence="8 9" id="KW-0472">Membrane</keyword>
<feature type="transmembrane region" description="Helical" evidence="9">
    <location>
        <begin position="200"/>
        <end position="221"/>
    </location>
</feature>
<name>A0ABW4NSZ2_9PAST</name>
<feature type="transmembrane region" description="Helical" evidence="9">
    <location>
        <begin position="233"/>
        <end position="257"/>
    </location>
</feature>
<sequence length="469" mass="51407">MSNKKIGLLSLTALVLSSMIGSGIFSLPQNMAEVAGAQALIIGWVITGIGIIFLGLSFFYISRLKPELDGGIYTYAREGFGDLVGFLSAWGYWLCATIGSVGYLVVAFEGLGLFTDNEDRVLFGQGNTFFAFLGASIVVWLVHWLITRGVKEAAFLNLLATFVKAFPLVLFIVLAAWYFSPQTFNYDINAVELKNNISDQVKNTMLITLWVFVGVEGAAVLSAHAKKRSDVGLATVFGIVIALILYVAITVLSLGILPRETIANMSNPSMAGLLENMIGHSGKIIITACLIVSVLASYISWTMYSAEVPYRGAKNGAFPQILNKINENETPINSLWFTNFIVQFCLILVLMTGKSYNALLLISTSMILVPYLLIGAYLLKLSIQQNSAWYIKLTGLMASIYGLWIIYAAGLNYLLLSVLLYVPGIAIYLYSRYQYQGKCLQLKTNEKILLSVIAGAFVFALYNNISNLT</sequence>
<dbReference type="RefSeq" id="WP_379096166.1">
    <property type="nucleotide sequence ID" value="NZ_JBHUFP010000004.1"/>
</dbReference>
<evidence type="ECO:0000256" key="4">
    <source>
        <dbReference type="ARBA" id="ARBA00022475"/>
    </source>
</evidence>
<accession>A0ABW4NSZ2</accession>
<feature type="transmembrane region" description="Helical" evidence="9">
    <location>
        <begin position="158"/>
        <end position="180"/>
    </location>
</feature>
<dbReference type="PIRSF" id="PIRSF006060">
    <property type="entry name" value="AA_transporter"/>
    <property type="match status" value="1"/>
</dbReference>
<dbReference type="InterPro" id="IPR002293">
    <property type="entry name" value="AA/rel_permease1"/>
</dbReference>
<evidence type="ECO:0000256" key="2">
    <source>
        <dbReference type="ARBA" id="ARBA00008220"/>
    </source>
</evidence>
<dbReference type="PANTHER" id="PTHR42770:SF4">
    <property type="entry name" value="ARGININE_ORNITHINE ANTIPORTER-RELATED"/>
    <property type="match status" value="1"/>
</dbReference>
<evidence type="ECO:0000256" key="1">
    <source>
        <dbReference type="ARBA" id="ARBA00004651"/>
    </source>
</evidence>
<protein>
    <submittedName>
        <fullName evidence="10">Basic amino acid/polyamine antiporter</fullName>
    </submittedName>
</protein>
<dbReference type="InterPro" id="IPR004754">
    <property type="entry name" value="Amino_acid_antiprt"/>
</dbReference>
<evidence type="ECO:0000256" key="3">
    <source>
        <dbReference type="ARBA" id="ARBA00022448"/>
    </source>
</evidence>
<dbReference type="Gene3D" id="1.20.1740.10">
    <property type="entry name" value="Amino acid/polyamine transporter I"/>
    <property type="match status" value="1"/>
</dbReference>
<comment type="caution">
    <text evidence="10">The sequence shown here is derived from an EMBL/GenBank/DDBJ whole genome shotgun (WGS) entry which is preliminary data.</text>
</comment>
<gene>
    <name evidence="10" type="ORF">ACFSAV_03355</name>
</gene>
<feature type="transmembrane region" description="Helical" evidence="9">
    <location>
        <begin position="358"/>
        <end position="378"/>
    </location>
</feature>
<keyword evidence="4" id="KW-1003">Cell membrane</keyword>
<feature type="transmembrane region" description="Helical" evidence="9">
    <location>
        <begin position="413"/>
        <end position="430"/>
    </location>
</feature>
<evidence type="ECO:0000256" key="9">
    <source>
        <dbReference type="SAM" id="Phobius"/>
    </source>
</evidence>
<evidence type="ECO:0000256" key="5">
    <source>
        <dbReference type="ARBA" id="ARBA00022692"/>
    </source>
</evidence>
<dbReference type="NCBIfam" id="TIGR00905">
    <property type="entry name" value="2A0302"/>
    <property type="match status" value="1"/>
</dbReference>
<organism evidence="10 11">
    <name type="scientific">Pasteurella oralis</name>
    <dbReference type="NCBI Taxonomy" id="1071947"/>
    <lineage>
        <taxon>Bacteria</taxon>
        <taxon>Pseudomonadati</taxon>
        <taxon>Pseudomonadota</taxon>
        <taxon>Gammaproteobacteria</taxon>
        <taxon>Pasteurellales</taxon>
        <taxon>Pasteurellaceae</taxon>
        <taxon>Pasteurella</taxon>
    </lineage>
</organism>
<dbReference type="Proteomes" id="UP001597420">
    <property type="component" value="Unassembled WGS sequence"/>
</dbReference>
<comment type="similarity">
    <text evidence="2">Belongs to the amino acid-polyamine-organocation (APC) superfamily. Basic amino acid/polyamine antiporter (APA) (TC 2.A.3.2) family.</text>
</comment>
<dbReference type="EMBL" id="JBHUFP010000004">
    <property type="protein sequence ID" value="MFD1805415.1"/>
    <property type="molecule type" value="Genomic_DNA"/>
</dbReference>
<feature type="transmembrane region" description="Helical" evidence="9">
    <location>
        <begin position="36"/>
        <end position="62"/>
    </location>
</feature>
<keyword evidence="5 9" id="KW-0812">Transmembrane</keyword>
<reference evidence="11" key="1">
    <citation type="journal article" date="2019" name="Int. J. Syst. Evol. Microbiol.">
        <title>The Global Catalogue of Microorganisms (GCM) 10K type strain sequencing project: providing services to taxonomists for standard genome sequencing and annotation.</title>
        <authorList>
            <consortium name="The Broad Institute Genomics Platform"/>
            <consortium name="The Broad Institute Genome Sequencing Center for Infectious Disease"/>
            <person name="Wu L."/>
            <person name="Ma J."/>
        </authorList>
    </citation>
    <scope>NUCLEOTIDE SEQUENCE [LARGE SCALE GENOMIC DNA]</scope>
    <source>
        <strain evidence="11">CCM 7950</strain>
    </source>
</reference>
<evidence type="ECO:0000256" key="6">
    <source>
        <dbReference type="ARBA" id="ARBA00022970"/>
    </source>
</evidence>